<keyword evidence="3 6" id="KW-0812">Transmembrane</keyword>
<dbReference type="Pfam" id="PF01943">
    <property type="entry name" value="Polysacc_synt"/>
    <property type="match status" value="1"/>
</dbReference>
<feature type="transmembrane region" description="Helical" evidence="6">
    <location>
        <begin position="24"/>
        <end position="45"/>
    </location>
</feature>
<protein>
    <recommendedName>
        <fullName evidence="8">Polysaccharide biosynthesis protein C-terminal domain-containing protein</fullName>
    </recommendedName>
</protein>
<feature type="transmembrane region" description="Helical" evidence="6">
    <location>
        <begin position="160"/>
        <end position="181"/>
    </location>
</feature>
<evidence type="ECO:0000256" key="4">
    <source>
        <dbReference type="ARBA" id="ARBA00022989"/>
    </source>
</evidence>
<dbReference type="PANTHER" id="PTHR30250:SF11">
    <property type="entry name" value="O-ANTIGEN TRANSPORTER-RELATED"/>
    <property type="match status" value="1"/>
</dbReference>
<feature type="transmembrane region" description="Helical" evidence="6">
    <location>
        <begin position="98"/>
        <end position="123"/>
    </location>
</feature>
<feature type="transmembrane region" description="Helical" evidence="6">
    <location>
        <begin position="202"/>
        <end position="222"/>
    </location>
</feature>
<evidence type="ECO:0000313" key="7">
    <source>
        <dbReference type="EMBL" id="SVC87179.1"/>
    </source>
</evidence>
<evidence type="ECO:0000256" key="6">
    <source>
        <dbReference type="SAM" id="Phobius"/>
    </source>
</evidence>
<name>A0A382QNT8_9ZZZZ</name>
<feature type="non-terminal residue" evidence="7">
    <location>
        <position position="1"/>
    </location>
</feature>
<feature type="transmembrane region" description="Helical" evidence="6">
    <location>
        <begin position="242"/>
        <end position="260"/>
    </location>
</feature>
<evidence type="ECO:0000256" key="3">
    <source>
        <dbReference type="ARBA" id="ARBA00022692"/>
    </source>
</evidence>
<reference evidence="7" key="1">
    <citation type="submission" date="2018-05" db="EMBL/GenBank/DDBJ databases">
        <authorList>
            <person name="Lanie J.A."/>
            <person name="Ng W.-L."/>
            <person name="Kazmierczak K.M."/>
            <person name="Andrzejewski T.M."/>
            <person name="Davidsen T.M."/>
            <person name="Wayne K.J."/>
            <person name="Tettelin H."/>
            <person name="Glass J.I."/>
            <person name="Rusch D."/>
            <person name="Podicherti R."/>
            <person name="Tsui H.-C.T."/>
            <person name="Winkler M.E."/>
        </authorList>
    </citation>
    <scope>NUCLEOTIDE SEQUENCE</scope>
</reference>
<evidence type="ECO:0008006" key="8">
    <source>
        <dbReference type="Google" id="ProtNLM"/>
    </source>
</evidence>
<evidence type="ECO:0000256" key="5">
    <source>
        <dbReference type="ARBA" id="ARBA00023136"/>
    </source>
</evidence>
<feature type="transmembrane region" description="Helical" evidence="6">
    <location>
        <begin position="130"/>
        <end position="154"/>
    </location>
</feature>
<evidence type="ECO:0000256" key="1">
    <source>
        <dbReference type="ARBA" id="ARBA00004651"/>
    </source>
</evidence>
<dbReference type="GO" id="GO:0005886">
    <property type="term" value="C:plasma membrane"/>
    <property type="evidence" value="ECO:0007669"/>
    <property type="project" value="UniProtKB-SubCell"/>
</dbReference>
<sequence>HVAARGVTFLLLPIYTNLFSLSDYGIISLVYTFLGFMNVILHYGLDASLLKHYVPADIEERKSILTNAYASFLLTTIVFLLFLVFFRSDISGLLFGNPLPSITLMVAGILFFDVLWSMHVLLLRAEGKPVFYTVVSFINVLLTLGLNILFVIYLKLGISGVLISNLITSGCIFFITFPIIIKRISITTLSVKQWKRMMKFGLPFLPAGIFSMILELSDRYILRYLTNIETVGLYNAGYKLGMLMMLVVMGFNMAWQPYFLKKEKNEREYIANVTTYVLSVLGFLWILILIWTDTLVKLQFGDFTFFGNQYWASTQIVSIIALAYIFHAI</sequence>
<feature type="transmembrane region" description="Helical" evidence="6">
    <location>
        <begin position="269"/>
        <end position="290"/>
    </location>
</feature>
<proteinExistence type="predicted"/>
<gene>
    <name evidence="7" type="ORF">METZ01_LOCUS340033</name>
</gene>
<dbReference type="AlphaFoldDB" id="A0A382QNT8"/>
<organism evidence="7">
    <name type="scientific">marine metagenome</name>
    <dbReference type="NCBI Taxonomy" id="408172"/>
    <lineage>
        <taxon>unclassified sequences</taxon>
        <taxon>metagenomes</taxon>
        <taxon>ecological metagenomes</taxon>
    </lineage>
</organism>
<dbReference type="InterPro" id="IPR050833">
    <property type="entry name" value="Poly_Biosynth_Transport"/>
</dbReference>
<dbReference type="EMBL" id="UINC01115852">
    <property type="protein sequence ID" value="SVC87179.1"/>
    <property type="molecule type" value="Genomic_DNA"/>
</dbReference>
<feature type="transmembrane region" description="Helical" evidence="6">
    <location>
        <begin position="310"/>
        <end position="327"/>
    </location>
</feature>
<dbReference type="InterPro" id="IPR002797">
    <property type="entry name" value="Polysacc_synth"/>
</dbReference>
<feature type="transmembrane region" description="Helical" evidence="6">
    <location>
        <begin position="66"/>
        <end position="86"/>
    </location>
</feature>
<keyword evidence="2" id="KW-1003">Cell membrane</keyword>
<comment type="subcellular location">
    <subcellularLocation>
        <location evidence="1">Cell membrane</location>
        <topology evidence="1">Multi-pass membrane protein</topology>
    </subcellularLocation>
</comment>
<feature type="non-terminal residue" evidence="7">
    <location>
        <position position="329"/>
    </location>
</feature>
<dbReference type="PANTHER" id="PTHR30250">
    <property type="entry name" value="PST FAMILY PREDICTED COLANIC ACID TRANSPORTER"/>
    <property type="match status" value="1"/>
</dbReference>
<accession>A0A382QNT8</accession>
<keyword evidence="5 6" id="KW-0472">Membrane</keyword>
<keyword evidence="4 6" id="KW-1133">Transmembrane helix</keyword>
<evidence type="ECO:0000256" key="2">
    <source>
        <dbReference type="ARBA" id="ARBA00022475"/>
    </source>
</evidence>